<dbReference type="Gene3D" id="3.40.50.300">
    <property type="entry name" value="P-loop containing nucleotide triphosphate hydrolases"/>
    <property type="match status" value="1"/>
</dbReference>
<dbReference type="InterPro" id="IPR003395">
    <property type="entry name" value="RecF/RecN/SMC_N"/>
</dbReference>
<dbReference type="Pfam" id="PF02463">
    <property type="entry name" value="SMC_N"/>
    <property type="match status" value="1"/>
</dbReference>
<dbReference type="SUPFAM" id="SSF52540">
    <property type="entry name" value="P-loop containing nucleoside triphosphate hydrolases"/>
    <property type="match status" value="1"/>
</dbReference>
<comment type="subcellular location">
    <subcellularLocation>
        <location evidence="1">Chromosome</location>
    </subcellularLocation>
</comment>
<feature type="non-terminal residue" evidence="5">
    <location>
        <position position="206"/>
    </location>
</feature>
<dbReference type="Proteomes" id="UP000092124">
    <property type="component" value="Unassembled WGS sequence"/>
</dbReference>
<sequence>MLNDYDWISTEKHLFGQPNSAYDFKTNNPKEAGQRLQKLQEVKEKLGRNVNMRAMNVLTEAEERYNDLMKKKRIVENDKSKILATIEDLDQKKNQALNIAWQKVNKDFGSIFSTLLPGANAMLAPPEGQTVLDGLEFKVALGNTWKENLTELSGGQRSLVALSLILSMLLFKPAPIYILDEVDAALDLSHTQNIGQMLRTHFTHSQ</sequence>
<evidence type="ECO:0000256" key="1">
    <source>
        <dbReference type="ARBA" id="ARBA00004286"/>
    </source>
</evidence>
<gene>
    <name evidence="5" type="ORF">A6R68_17950</name>
</gene>
<keyword evidence="6" id="KW-1185">Reference proteome</keyword>
<accession>A0A1A6HAI8</accession>
<dbReference type="EMBL" id="LZPO01036258">
    <property type="protein sequence ID" value="OBS75598.1"/>
    <property type="molecule type" value="Genomic_DNA"/>
</dbReference>
<dbReference type="STRING" id="56216.A0A1A6HAI8"/>
<feature type="coiled-coil region" evidence="3">
    <location>
        <begin position="51"/>
        <end position="78"/>
    </location>
</feature>
<dbReference type="PANTHER" id="PTHR43977">
    <property type="entry name" value="STRUCTURAL MAINTENANCE OF CHROMOSOMES PROTEIN 3"/>
    <property type="match status" value="1"/>
</dbReference>
<keyword evidence="2" id="KW-0158">Chromosome</keyword>
<evidence type="ECO:0000313" key="5">
    <source>
        <dbReference type="EMBL" id="OBS75598.1"/>
    </source>
</evidence>
<protein>
    <recommendedName>
        <fullName evidence="4">RecF/RecN/SMC N-terminal domain-containing protein</fullName>
    </recommendedName>
</protein>
<evidence type="ECO:0000256" key="3">
    <source>
        <dbReference type="SAM" id="Coils"/>
    </source>
</evidence>
<dbReference type="GO" id="GO:0005694">
    <property type="term" value="C:chromosome"/>
    <property type="evidence" value="ECO:0007669"/>
    <property type="project" value="UniProtKB-SubCell"/>
</dbReference>
<dbReference type="InterPro" id="IPR027417">
    <property type="entry name" value="P-loop_NTPase"/>
</dbReference>
<dbReference type="OrthoDB" id="10255539at2759"/>
<dbReference type="AlphaFoldDB" id="A0A1A6HAI8"/>
<name>A0A1A6HAI8_NEOLE</name>
<feature type="domain" description="RecF/RecN/SMC N-terminal" evidence="4">
    <location>
        <begin position="59"/>
        <end position="206"/>
    </location>
</feature>
<proteinExistence type="predicted"/>
<evidence type="ECO:0000256" key="2">
    <source>
        <dbReference type="ARBA" id="ARBA00022454"/>
    </source>
</evidence>
<evidence type="ECO:0000313" key="6">
    <source>
        <dbReference type="Proteomes" id="UP000092124"/>
    </source>
</evidence>
<dbReference type="GO" id="GO:0031981">
    <property type="term" value="C:nuclear lumen"/>
    <property type="evidence" value="ECO:0007669"/>
    <property type="project" value="UniProtKB-ARBA"/>
</dbReference>
<organism evidence="5 6">
    <name type="scientific">Neotoma lepida</name>
    <name type="common">Desert woodrat</name>
    <dbReference type="NCBI Taxonomy" id="56216"/>
    <lineage>
        <taxon>Eukaryota</taxon>
        <taxon>Metazoa</taxon>
        <taxon>Chordata</taxon>
        <taxon>Craniata</taxon>
        <taxon>Vertebrata</taxon>
        <taxon>Euteleostomi</taxon>
        <taxon>Mammalia</taxon>
        <taxon>Eutheria</taxon>
        <taxon>Euarchontoglires</taxon>
        <taxon>Glires</taxon>
        <taxon>Rodentia</taxon>
        <taxon>Myomorpha</taxon>
        <taxon>Muroidea</taxon>
        <taxon>Cricetidae</taxon>
        <taxon>Neotominae</taxon>
        <taxon>Neotoma</taxon>
    </lineage>
</organism>
<comment type="caution">
    <text evidence="5">The sequence shown here is derived from an EMBL/GenBank/DDBJ whole genome shotgun (WGS) entry which is preliminary data.</text>
</comment>
<reference evidence="5 6" key="1">
    <citation type="submission" date="2016-06" db="EMBL/GenBank/DDBJ databases">
        <title>The Draft Genome Sequence and Annotation of the Desert Woodrat Neotoma lepida.</title>
        <authorList>
            <person name="Campbell M."/>
            <person name="Oakeson K.F."/>
            <person name="Yandell M."/>
            <person name="Halpert J.R."/>
            <person name="Dearing D."/>
        </authorList>
    </citation>
    <scope>NUCLEOTIDE SEQUENCE [LARGE SCALE GENOMIC DNA]</scope>
    <source>
        <strain evidence="5">417</strain>
        <tissue evidence="5">Liver</tissue>
    </source>
</reference>
<keyword evidence="3" id="KW-0175">Coiled coil</keyword>
<evidence type="ECO:0000259" key="4">
    <source>
        <dbReference type="Pfam" id="PF02463"/>
    </source>
</evidence>